<dbReference type="InterPro" id="IPR019261">
    <property type="entry name" value="PARG_cat_microbial"/>
</dbReference>
<gene>
    <name evidence="3" type="ORF">B0T16DRAFT_416512</name>
</gene>
<dbReference type="PANTHER" id="PTHR35596">
    <property type="entry name" value="DUF2263 DOMAIN-CONTAINING PROTEIN"/>
    <property type="match status" value="1"/>
</dbReference>
<dbReference type="EMBL" id="JAULSV010000005">
    <property type="protein sequence ID" value="KAK0643709.1"/>
    <property type="molecule type" value="Genomic_DNA"/>
</dbReference>
<dbReference type="Proteomes" id="UP001174936">
    <property type="component" value="Unassembled WGS sequence"/>
</dbReference>
<proteinExistence type="predicted"/>
<feature type="compositionally biased region" description="Low complexity" evidence="1">
    <location>
        <begin position="94"/>
        <end position="103"/>
    </location>
</feature>
<evidence type="ECO:0000313" key="3">
    <source>
        <dbReference type="EMBL" id="KAK0643709.1"/>
    </source>
</evidence>
<dbReference type="InterPro" id="IPR012664">
    <property type="entry name" value="CHP02452"/>
</dbReference>
<dbReference type="Pfam" id="PF10021">
    <property type="entry name" value="PARG_cat_microb"/>
    <property type="match status" value="1"/>
</dbReference>
<name>A0AA39Y0G4_9PEZI</name>
<evidence type="ECO:0000256" key="1">
    <source>
        <dbReference type="SAM" id="MobiDB-lite"/>
    </source>
</evidence>
<feature type="region of interest" description="Disordered" evidence="1">
    <location>
        <begin position="1"/>
        <end position="25"/>
    </location>
</feature>
<evidence type="ECO:0000313" key="4">
    <source>
        <dbReference type="Proteomes" id="UP001174936"/>
    </source>
</evidence>
<feature type="compositionally biased region" description="Acidic residues" evidence="1">
    <location>
        <begin position="384"/>
        <end position="397"/>
    </location>
</feature>
<dbReference type="AlphaFoldDB" id="A0AA39Y0G4"/>
<feature type="domain" description="Microbial-type PARG catalytic" evidence="2">
    <location>
        <begin position="65"/>
        <end position="183"/>
    </location>
</feature>
<accession>A0AA39Y0G4</accession>
<organism evidence="3 4">
    <name type="scientific">Cercophora newfieldiana</name>
    <dbReference type="NCBI Taxonomy" id="92897"/>
    <lineage>
        <taxon>Eukaryota</taxon>
        <taxon>Fungi</taxon>
        <taxon>Dikarya</taxon>
        <taxon>Ascomycota</taxon>
        <taxon>Pezizomycotina</taxon>
        <taxon>Sordariomycetes</taxon>
        <taxon>Sordariomycetidae</taxon>
        <taxon>Sordariales</taxon>
        <taxon>Lasiosphaeriaceae</taxon>
        <taxon>Cercophora</taxon>
    </lineage>
</organism>
<sequence>MGRTQPSRGLAPAATRKDARAKKAKATINKVIPSLLSTHPRARAGIAASELITPHLLPPPPPFKNPRSNPSSMRIAIRVCDTLTAAHSLLSHYTPHTPSTSPSTPTPTTPEPPPPDLTNRRSLTCILNMASPLSPGGGFLSGATSQEESLCMRTTLLPALRDEFYRLPELSAIFTPDVLVFRDARASSESESEDLKKGERWFVDVVSCAALRGPEVEGGRYVSGKDRELMRGKMRLVMGVCEAKGVKRVVLGAWGCGAYGNPVGEVAEAWRGVLRGKGRRWEGVEEVVFAVKDAGMAERFASAFGEGLEWEEKEKGVEEEEDGGDADGIRELEGRIREMELQAEQARSPQLKIGLERVLVGLREQLRGEKGEIDRRSEAGSAGDDAESEEDDGGSGS</sequence>
<feature type="region of interest" description="Disordered" evidence="1">
    <location>
        <begin position="92"/>
        <end position="120"/>
    </location>
</feature>
<protein>
    <recommendedName>
        <fullName evidence="2">Microbial-type PARG catalytic domain-containing protein</fullName>
    </recommendedName>
</protein>
<reference evidence="3" key="1">
    <citation type="submission" date="2023-06" db="EMBL/GenBank/DDBJ databases">
        <title>Genome-scale phylogeny and comparative genomics of the fungal order Sordariales.</title>
        <authorList>
            <consortium name="Lawrence Berkeley National Laboratory"/>
            <person name="Hensen N."/>
            <person name="Bonometti L."/>
            <person name="Westerberg I."/>
            <person name="Brannstrom I.O."/>
            <person name="Guillou S."/>
            <person name="Cros-Aarteil S."/>
            <person name="Calhoun S."/>
            <person name="Haridas S."/>
            <person name="Kuo A."/>
            <person name="Mondo S."/>
            <person name="Pangilinan J."/>
            <person name="Riley R."/>
            <person name="Labutti K."/>
            <person name="Andreopoulos B."/>
            <person name="Lipzen A."/>
            <person name="Chen C."/>
            <person name="Yanf M."/>
            <person name="Daum C."/>
            <person name="Ng V."/>
            <person name="Clum A."/>
            <person name="Steindorff A."/>
            <person name="Ohm R."/>
            <person name="Martin F."/>
            <person name="Silar P."/>
            <person name="Natvig D."/>
            <person name="Lalanne C."/>
            <person name="Gautier V."/>
            <person name="Ament-Velasquez S.L."/>
            <person name="Kruys A."/>
            <person name="Hutchinson M.I."/>
            <person name="Powell A.J."/>
            <person name="Barry K."/>
            <person name="Miller A.N."/>
            <person name="Grigoriev I.V."/>
            <person name="Debuchy R."/>
            <person name="Gladieux P."/>
            <person name="Thoren M.H."/>
            <person name="Johannesson H."/>
        </authorList>
    </citation>
    <scope>NUCLEOTIDE SEQUENCE</scope>
    <source>
        <strain evidence="3">SMH2532-1</strain>
    </source>
</reference>
<feature type="region of interest" description="Disordered" evidence="1">
    <location>
        <begin position="370"/>
        <end position="397"/>
    </location>
</feature>
<keyword evidence="4" id="KW-1185">Reference proteome</keyword>
<evidence type="ECO:0000259" key="2">
    <source>
        <dbReference type="Pfam" id="PF10021"/>
    </source>
</evidence>
<dbReference type="PANTHER" id="PTHR35596:SF1">
    <property type="entry name" value="MICROBIAL-TYPE PARG CATALYTIC DOMAIN-CONTAINING PROTEIN"/>
    <property type="match status" value="1"/>
</dbReference>
<feature type="compositionally biased region" description="Pro residues" evidence="1">
    <location>
        <begin position="104"/>
        <end position="116"/>
    </location>
</feature>
<dbReference type="InterPro" id="IPR043472">
    <property type="entry name" value="Macro_dom-like"/>
</dbReference>
<comment type="caution">
    <text evidence="3">The sequence shown here is derived from an EMBL/GenBank/DDBJ whole genome shotgun (WGS) entry which is preliminary data.</text>
</comment>
<dbReference type="Gene3D" id="3.40.220.10">
    <property type="entry name" value="Leucine Aminopeptidase, subunit E, domain 1"/>
    <property type="match status" value="1"/>
</dbReference>
<dbReference type="NCBIfam" id="TIGR02452">
    <property type="entry name" value="TIGR02452 family protein"/>
    <property type="match status" value="1"/>
</dbReference>
<dbReference type="SUPFAM" id="SSF52949">
    <property type="entry name" value="Macro domain-like"/>
    <property type="match status" value="1"/>
</dbReference>